<reference evidence="4 5" key="1">
    <citation type="journal article" date="2019" name="Microorganisms">
        <title>Genome Insights into the Novel Species Microvirga brassicacearum, a Rapeseed Endophyte with Biotechnological Potential.</title>
        <authorList>
            <person name="Jimenez-Gomez A."/>
            <person name="Saati-Santamaria Z."/>
            <person name="Igual J.M."/>
            <person name="Rivas R."/>
            <person name="Mateos P.F."/>
            <person name="Garcia-Fraile P."/>
        </authorList>
    </citation>
    <scope>NUCLEOTIDE SEQUENCE [LARGE SCALE GENOMIC DNA]</scope>
    <source>
        <strain evidence="4 5">CDVBN77</strain>
    </source>
</reference>
<dbReference type="Gene3D" id="3.40.50.300">
    <property type="entry name" value="P-loop containing nucleotide triphosphate hydrolases"/>
    <property type="match status" value="1"/>
</dbReference>
<dbReference type="GO" id="GO:0016887">
    <property type="term" value="F:ATP hydrolysis activity"/>
    <property type="evidence" value="ECO:0007669"/>
    <property type="project" value="InterPro"/>
</dbReference>
<dbReference type="AlphaFoldDB" id="A0A5N3P5L8"/>
<dbReference type="SUPFAM" id="SSF140990">
    <property type="entry name" value="FtsH protease domain-like"/>
    <property type="match status" value="1"/>
</dbReference>
<organism evidence="4 5">
    <name type="scientific">Microvirga brassicacearum</name>
    <dbReference type="NCBI Taxonomy" id="2580413"/>
    <lineage>
        <taxon>Bacteria</taxon>
        <taxon>Pseudomonadati</taxon>
        <taxon>Pseudomonadota</taxon>
        <taxon>Alphaproteobacteria</taxon>
        <taxon>Hyphomicrobiales</taxon>
        <taxon>Methylobacteriaceae</taxon>
        <taxon>Microvirga</taxon>
    </lineage>
</organism>
<evidence type="ECO:0000259" key="3">
    <source>
        <dbReference type="Pfam" id="PF01434"/>
    </source>
</evidence>
<evidence type="ECO:0000256" key="1">
    <source>
        <dbReference type="RuleBase" id="RU003651"/>
    </source>
</evidence>
<dbReference type="Proteomes" id="UP000325684">
    <property type="component" value="Unassembled WGS sequence"/>
</dbReference>
<evidence type="ECO:0000259" key="2">
    <source>
        <dbReference type="Pfam" id="PF00004"/>
    </source>
</evidence>
<dbReference type="RefSeq" id="WP_150948019.1">
    <property type="nucleotide sequence ID" value="NZ_VCMV01000050.1"/>
</dbReference>
<dbReference type="PROSITE" id="PS00674">
    <property type="entry name" value="AAA"/>
    <property type="match status" value="1"/>
</dbReference>
<dbReference type="InterPro" id="IPR037219">
    <property type="entry name" value="Peptidase_M41-like"/>
</dbReference>
<dbReference type="GO" id="GO:0030163">
    <property type="term" value="P:protein catabolic process"/>
    <property type="evidence" value="ECO:0007669"/>
    <property type="project" value="TreeGrafter"/>
</dbReference>
<keyword evidence="5" id="KW-1185">Reference proteome</keyword>
<dbReference type="EMBL" id="VCMV01000050">
    <property type="protein sequence ID" value="KAB0265009.1"/>
    <property type="molecule type" value="Genomic_DNA"/>
</dbReference>
<protein>
    <submittedName>
        <fullName evidence="4">AAA family ATPase</fullName>
    </submittedName>
</protein>
<dbReference type="InterPro" id="IPR027417">
    <property type="entry name" value="P-loop_NTPase"/>
</dbReference>
<dbReference type="InterPro" id="IPR003959">
    <property type="entry name" value="ATPase_AAA_core"/>
</dbReference>
<dbReference type="SUPFAM" id="SSF52540">
    <property type="entry name" value="P-loop containing nucleoside triphosphate hydrolases"/>
    <property type="match status" value="1"/>
</dbReference>
<dbReference type="Gene3D" id="1.10.8.60">
    <property type="match status" value="1"/>
</dbReference>
<dbReference type="Pfam" id="PF01434">
    <property type="entry name" value="Peptidase_M41"/>
    <property type="match status" value="1"/>
</dbReference>
<dbReference type="GO" id="GO:0004222">
    <property type="term" value="F:metalloendopeptidase activity"/>
    <property type="evidence" value="ECO:0007669"/>
    <property type="project" value="InterPro"/>
</dbReference>
<comment type="caution">
    <text evidence="4">The sequence shown here is derived from an EMBL/GenBank/DDBJ whole genome shotgun (WGS) entry which is preliminary data.</text>
</comment>
<dbReference type="CDD" id="cd19481">
    <property type="entry name" value="RecA-like_protease"/>
    <property type="match status" value="1"/>
</dbReference>
<evidence type="ECO:0000313" key="4">
    <source>
        <dbReference type="EMBL" id="KAB0265009.1"/>
    </source>
</evidence>
<dbReference type="OrthoDB" id="9809379at2"/>
<dbReference type="InterPro" id="IPR000642">
    <property type="entry name" value="Peptidase_M41"/>
</dbReference>
<dbReference type="GO" id="GO:0005886">
    <property type="term" value="C:plasma membrane"/>
    <property type="evidence" value="ECO:0007669"/>
    <property type="project" value="TreeGrafter"/>
</dbReference>
<dbReference type="InterPro" id="IPR003960">
    <property type="entry name" value="ATPase_AAA_CS"/>
</dbReference>
<gene>
    <name evidence="4" type="ORF">FEZ63_20600</name>
</gene>
<feature type="domain" description="ATPase AAA-type core" evidence="2">
    <location>
        <begin position="24"/>
        <end position="99"/>
    </location>
</feature>
<proteinExistence type="inferred from homology"/>
<dbReference type="GO" id="GO:0004176">
    <property type="term" value="F:ATP-dependent peptidase activity"/>
    <property type="evidence" value="ECO:0007669"/>
    <property type="project" value="InterPro"/>
</dbReference>
<comment type="similarity">
    <text evidence="1">Belongs to the AAA ATPase family.</text>
</comment>
<sequence>MPRDLSRRRRVETDGSPSCEEGFACILFIDELDSFGDRETLDGRNEQYCREVINGFLECLDGAEEREGVVVVGATNLPDKIDAAIRRPGRLDRHVVIPLPDLEARKGILRHHLRGALQEEDLTETAERLQGASGAVIEQVVRDARRKARTERRDPLIGDLHASLPARVCLTDDAHRRACIPEAGHAVVGCLPRAVSGTLPADVWAFRDVAAGGPAGKTVFQRRSGIVGTKVSYLAEITVLLSGLAAEEIAFGSHSDGGGGSDGSDLQRATVLATAMEASLGLGRQLAYLAAHSDAEILDRLRADVSL</sequence>
<dbReference type="Gene3D" id="1.20.58.760">
    <property type="entry name" value="Peptidase M41"/>
    <property type="match status" value="1"/>
</dbReference>
<dbReference type="GO" id="GO:0006508">
    <property type="term" value="P:proteolysis"/>
    <property type="evidence" value="ECO:0007669"/>
    <property type="project" value="InterPro"/>
</dbReference>
<name>A0A5N3P5L8_9HYPH</name>
<keyword evidence="1" id="KW-0067">ATP-binding</keyword>
<feature type="domain" description="Peptidase M41" evidence="3">
    <location>
        <begin position="174"/>
        <end position="295"/>
    </location>
</feature>
<accession>A0A5N3P5L8</accession>
<evidence type="ECO:0000313" key="5">
    <source>
        <dbReference type="Proteomes" id="UP000325684"/>
    </source>
</evidence>
<dbReference type="GO" id="GO:0005524">
    <property type="term" value="F:ATP binding"/>
    <property type="evidence" value="ECO:0007669"/>
    <property type="project" value="UniProtKB-KW"/>
</dbReference>
<keyword evidence="1" id="KW-0547">Nucleotide-binding</keyword>
<dbReference type="PANTHER" id="PTHR23076:SF97">
    <property type="entry name" value="ATP-DEPENDENT ZINC METALLOPROTEASE YME1L1"/>
    <property type="match status" value="1"/>
</dbReference>
<dbReference type="PANTHER" id="PTHR23076">
    <property type="entry name" value="METALLOPROTEASE M41 FTSH"/>
    <property type="match status" value="1"/>
</dbReference>
<dbReference type="Pfam" id="PF00004">
    <property type="entry name" value="AAA"/>
    <property type="match status" value="1"/>
</dbReference>